<dbReference type="InterPro" id="IPR028896">
    <property type="entry name" value="GcvT/YgfZ/DmdA"/>
</dbReference>
<dbReference type="InterPro" id="IPR006222">
    <property type="entry name" value="GCVT_N"/>
</dbReference>
<name>A0A2R6C8V7_9ARCH</name>
<comment type="caution">
    <text evidence="2">The sequence shown here is derived from an EMBL/GenBank/DDBJ whole genome shotgun (WGS) entry which is preliminary data.</text>
</comment>
<gene>
    <name evidence="2" type="ORF">B9Q04_11725</name>
</gene>
<dbReference type="EMBL" id="NEXF01000286">
    <property type="protein sequence ID" value="PSO07278.1"/>
    <property type="molecule type" value="Genomic_DNA"/>
</dbReference>
<dbReference type="Gene3D" id="3.30.1360.120">
    <property type="entry name" value="Probable tRNA modification gtpase trme, domain 1"/>
    <property type="match status" value="1"/>
</dbReference>
<sequence>MVRTPLYPVYADRARFIDFYGWEMPVWFSSIEREHMAVRRNAGVFDISHMKRTYVRGKRAADYLDYLCGAKPSALKKGRLAYTHVLNERGA</sequence>
<evidence type="ECO:0000313" key="3">
    <source>
        <dbReference type="Proteomes" id="UP000242015"/>
    </source>
</evidence>
<dbReference type="Pfam" id="PF01571">
    <property type="entry name" value="GCV_T"/>
    <property type="match status" value="1"/>
</dbReference>
<dbReference type="PANTHER" id="PTHR43757:SF2">
    <property type="entry name" value="AMINOMETHYLTRANSFERASE, MITOCHONDRIAL"/>
    <property type="match status" value="1"/>
</dbReference>
<evidence type="ECO:0000313" key="2">
    <source>
        <dbReference type="EMBL" id="PSO07278.1"/>
    </source>
</evidence>
<accession>A0A2R6C8V7</accession>
<feature type="domain" description="GCVT N-terminal" evidence="1">
    <location>
        <begin position="11"/>
        <end position="90"/>
    </location>
</feature>
<dbReference type="SUPFAM" id="SSF103025">
    <property type="entry name" value="Folate-binding domain"/>
    <property type="match status" value="1"/>
</dbReference>
<dbReference type="InterPro" id="IPR027266">
    <property type="entry name" value="TrmE/GcvT-like"/>
</dbReference>
<evidence type="ECO:0000259" key="1">
    <source>
        <dbReference type="Pfam" id="PF01571"/>
    </source>
</evidence>
<organism evidence="2 3">
    <name type="scientific">Candidatus Marsarchaeota G2 archaeon BE_D</name>
    <dbReference type="NCBI Taxonomy" id="1978158"/>
    <lineage>
        <taxon>Archaea</taxon>
        <taxon>Candidatus Marsarchaeota</taxon>
        <taxon>Candidatus Marsarchaeota group 2</taxon>
    </lineage>
</organism>
<dbReference type="Proteomes" id="UP000242015">
    <property type="component" value="Unassembled WGS sequence"/>
</dbReference>
<reference evidence="2 3" key="1">
    <citation type="submission" date="2017-04" db="EMBL/GenBank/DDBJ databases">
        <title>Novel microbial lineages endemic to geothermal iron-oxide mats fill important gaps in the evolutionary history of Archaea.</title>
        <authorList>
            <person name="Jay Z.J."/>
            <person name="Beam J.P."/>
            <person name="Dlakic M."/>
            <person name="Rusch D.B."/>
            <person name="Kozubal M.A."/>
            <person name="Inskeep W.P."/>
        </authorList>
    </citation>
    <scope>NUCLEOTIDE SEQUENCE [LARGE SCALE GENOMIC DNA]</scope>
    <source>
        <strain evidence="2">BE_D</strain>
    </source>
</reference>
<dbReference type="PANTHER" id="PTHR43757">
    <property type="entry name" value="AMINOMETHYLTRANSFERASE"/>
    <property type="match status" value="1"/>
</dbReference>
<protein>
    <recommendedName>
        <fullName evidence="1">GCVT N-terminal domain-containing protein</fullName>
    </recommendedName>
</protein>
<dbReference type="AlphaFoldDB" id="A0A2R6C8V7"/>
<proteinExistence type="predicted"/>